<evidence type="ECO:0000256" key="2">
    <source>
        <dbReference type="ARBA" id="ARBA00023125"/>
    </source>
</evidence>
<dbReference type="CDD" id="cd07377">
    <property type="entry name" value="WHTH_GntR"/>
    <property type="match status" value="1"/>
</dbReference>
<protein>
    <submittedName>
        <fullName evidence="5">Transcriptional regulator, GntR family</fullName>
    </submittedName>
</protein>
<keyword evidence="2" id="KW-0238">DNA-binding</keyword>
<evidence type="ECO:0000256" key="3">
    <source>
        <dbReference type="ARBA" id="ARBA00023163"/>
    </source>
</evidence>
<dbReference type="GO" id="GO:0003700">
    <property type="term" value="F:DNA-binding transcription factor activity"/>
    <property type="evidence" value="ECO:0007669"/>
    <property type="project" value="InterPro"/>
</dbReference>
<dbReference type="AlphaFoldDB" id="A0A1H1SFH4"/>
<evidence type="ECO:0000313" key="5">
    <source>
        <dbReference type="EMBL" id="SDS46717.1"/>
    </source>
</evidence>
<dbReference type="STRING" id="642780.SAMN04488570_1942"/>
<dbReference type="EMBL" id="LT629757">
    <property type="protein sequence ID" value="SDS46717.1"/>
    <property type="molecule type" value="Genomic_DNA"/>
</dbReference>
<keyword evidence="6" id="KW-1185">Reference proteome</keyword>
<organism evidence="5 6">
    <name type="scientific">Nocardioides scoriae</name>
    <dbReference type="NCBI Taxonomy" id="642780"/>
    <lineage>
        <taxon>Bacteria</taxon>
        <taxon>Bacillati</taxon>
        <taxon>Actinomycetota</taxon>
        <taxon>Actinomycetes</taxon>
        <taxon>Propionibacteriales</taxon>
        <taxon>Nocardioidaceae</taxon>
        <taxon>Nocardioides</taxon>
    </lineage>
</organism>
<dbReference type="PANTHER" id="PTHR44846">
    <property type="entry name" value="MANNOSYL-D-GLYCERATE TRANSPORT/METABOLISM SYSTEM REPRESSOR MNGR-RELATED"/>
    <property type="match status" value="1"/>
</dbReference>
<reference evidence="6" key="1">
    <citation type="submission" date="2016-10" db="EMBL/GenBank/DDBJ databases">
        <authorList>
            <person name="Varghese N."/>
            <person name="Submissions S."/>
        </authorList>
    </citation>
    <scope>NUCLEOTIDE SEQUENCE [LARGE SCALE GENOMIC DNA]</scope>
    <source>
        <strain evidence="6">DSM 22127</strain>
    </source>
</reference>
<keyword evidence="1" id="KW-0805">Transcription regulation</keyword>
<dbReference type="Gene3D" id="1.10.10.10">
    <property type="entry name" value="Winged helix-like DNA-binding domain superfamily/Winged helix DNA-binding domain"/>
    <property type="match status" value="1"/>
</dbReference>
<dbReference type="PANTHER" id="PTHR44846:SF1">
    <property type="entry name" value="MANNOSYL-D-GLYCERATE TRANSPORT_METABOLISM SYSTEM REPRESSOR MNGR-RELATED"/>
    <property type="match status" value="1"/>
</dbReference>
<dbReference type="InterPro" id="IPR028978">
    <property type="entry name" value="Chorismate_lyase_/UTRA_dom_sf"/>
</dbReference>
<dbReference type="SMART" id="SM00345">
    <property type="entry name" value="HTH_GNTR"/>
    <property type="match status" value="1"/>
</dbReference>
<gene>
    <name evidence="5" type="ORF">SAMN04488570_1942</name>
</gene>
<dbReference type="SUPFAM" id="SSF46785">
    <property type="entry name" value="Winged helix' DNA-binding domain"/>
    <property type="match status" value="1"/>
</dbReference>
<dbReference type="PROSITE" id="PS50949">
    <property type="entry name" value="HTH_GNTR"/>
    <property type="match status" value="1"/>
</dbReference>
<evidence type="ECO:0000313" key="6">
    <source>
        <dbReference type="Proteomes" id="UP000198859"/>
    </source>
</evidence>
<dbReference type="GO" id="GO:0045892">
    <property type="term" value="P:negative regulation of DNA-templated transcription"/>
    <property type="evidence" value="ECO:0007669"/>
    <property type="project" value="TreeGrafter"/>
</dbReference>
<evidence type="ECO:0000256" key="1">
    <source>
        <dbReference type="ARBA" id="ARBA00023015"/>
    </source>
</evidence>
<dbReference type="Proteomes" id="UP000198859">
    <property type="component" value="Chromosome I"/>
</dbReference>
<sequence length="246" mass="27782">MTEERSSRGGGRRGRKHVLVREYVRSVIVSAEPGTPAPSERDLAEQFGVARMTVRHAIDALVAQGLLERVAGRGTFVTKPLIDMQMRLSAYTEEMERRGKKPESRTLLARRESAGPGVARALEIEEGSAIVHWQRLRLADSVPMAIQHVYLSLDLFPSFLDEALPSSLYFWLAMRDLMPTWGEDSVLAGIATEEEAEHLELDPGAPVLHISRRAFCRENVVEVTRSVYRADRYTLWVPVLRPEHLR</sequence>
<accession>A0A1H1SFH4</accession>
<dbReference type="SMART" id="SM00866">
    <property type="entry name" value="UTRA"/>
    <property type="match status" value="1"/>
</dbReference>
<dbReference type="RefSeq" id="WP_269457947.1">
    <property type="nucleotide sequence ID" value="NZ_LT629757.1"/>
</dbReference>
<proteinExistence type="predicted"/>
<dbReference type="Pfam" id="PF00392">
    <property type="entry name" value="GntR"/>
    <property type="match status" value="1"/>
</dbReference>
<dbReference type="SUPFAM" id="SSF64288">
    <property type="entry name" value="Chorismate lyase-like"/>
    <property type="match status" value="1"/>
</dbReference>
<dbReference type="GO" id="GO:0003677">
    <property type="term" value="F:DNA binding"/>
    <property type="evidence" value="ECO:0007669"/>
    <property type="project" value="UniProtKB-KW"/>
</dbReference>
<dbReference type="InterPro" id="IPR050679">
    <property type="entry name" value="Bact_HTH_transcr_reg"/>
</dbReference>
<dbReference type="InterPro" id="IPR036390">
    <property type="entry name" value="WH_DNA-bd_sf"/>
</dbReference>
<dbReference type="Pfam" id="PF07702">
    <property type="entry name" value="UTRA"/>
    <property type="match status" value="1"/>
</dbReference>
<feature type="domain" description="HTH gntR-type" evidence="4">
    <location>
        <begin position="13"/>
        <end position="80"/>
    </location>
</feature>
<dbReference type="PRINTS" id="PR00035">
    <property type="entry name" value="HTHGNTR"/>
</dbReference>
<name>A0A1H1SFH4_9ACTN</name>
<evidence type="ECO:0000259" key="4">
    <source>
        <dbReference type="PROSITE" id="PS50949"/>
    </source>
</evidence>
<dbReference type="InterPro" id="IPR000524">
    <property type="entry name" value="Tscrpt_reg_HTH_GntR"/>
</dbReference>
<dbReference type="InterPro" id="IPR011663">
    <property type="entry name" value="UTRA"/>
</dbReference>
<keyword evidence="3" id="KW-0804">Transcription</keyword>
<dbReference type="InterPro" id="IPR036388">
    <property type="entry name" value="WH-like_DNA-bd_sf"/>
</dbReference>
<dbReference type="Gene3D" id="3.40.1410.10">
    <property type="entry name" value="Chorismate lyase-like"/>
    <property type="match status" value="1"/>
</dbReference>